<name>A0A1V0SK30_9VIRU</name>
<reference evidence="1" key="1">
    <citation type="journal article" date="2017" name="Science">
        <title>Giant viruses with an expanded complement of translation system components.</title>
        <authorList>
            <person name="Schulz F."/>
            <person name="Yutin N."/>
            <person name="Ivanova N.N."/>
            <person name="Ortega D.R."/>
            <person name="Lee T.K."/>
            <person name="Vierheilig J."/>
            <person name="Daims H."/>
            <person name="Horn M."/>
            <person name="Wagner M."/>
            <person name="Jensen G.J."/>
            <person name="Kyrpides N.C."/>
            <person name="Koonin E.V."/>
            <person name="Woyke T."/>
        </authorList>
    </citation>
    <scope>NUCLEOTIDE SEQUENCE</scope>
    <source>
        <strain evidence="1">KNV1</strain>
    </source>
</reference>
<proteinExistence type="predicted"/>
<evidence type="ECO:0000313" key="1">
    <source>
        <dbReference type="EMBL" id="ARF12076.1"/>
    </source>
</evidence>
<organism evidence="1">
    <name type="scientific">Klosneuvirus KNV1</name>
    <dbReference type="NCBI Taxonomy" id="1977640"/>
    <lineage>
        <taxon>Viruses</taxon>
        <taxon>Varidnaviria</taxon>
        <taxon>Bamfordvirae</taxon>
        <taxon>Nucleocytoviricota</taxon>
        <taxon>Megaviricetes</taxon>
        <taxon>Imitervirales</taxon>
        <taxon>Mimiviridae</taxon>
        <taxon>Klosneuvirinae</taxon>
        <taxon>Klosneuvirus</taxon>
    </lineage>
</organism>
<protein>
    <submittedName>
        <fullName evidence="1">Uncharacterized protein</fullName>
    </submittedName>
</protein>
<sequence length="145" mass="17088">MGRSYYTVVFIGYKIKKSKLTKYERIVDTNLQLCKCPENNESNNYCPKCGNENIKTMIKENEIKYLKNYSHYNPYEAYGSKCEYTYIILRSAKQASHYDEVPVFTGAKELTVPPKIKNEFMTEVADIEPWNEDNYGLYTFIECNY</sequence>
<gene>
    <name evidence="1" type="ORF">Klosneuvirus_3_211</name>
</gene>
<accession>A0A1V0SK30</accession>
<dbReference type="EMBL" id="KY684110">
    <property type="protein sequence ID" value="ARF12076.1"/>
    <property type="molecule type" value="Genomic_DNA"/>
</dbReference>